<evidence type="ECO:0000256" key="4">
    <source>
        <dbReference type="SAM" id="Phobius"/>
    </source>
</evidence>
<protein>
    <recommendedName>
        <fullName evidence="5">Histidine kinase/HSP90-like ATPase domain-containing protein</fullName>
    </recommendedName>
</protein>
<evidence type="ECO:0000313" key="6">
    <source>
        <dbReference type="EMBL" id="MRG60530.1"/>
    </source>
</evidence>
<sequence>MPAPEWRVQRPGPRRRAVTRAQVELVAARALGVFGLVFAAQTVPMALDQAPALVDGAGYALMAVLYGGAVGVLLAVLARLGVRVAAATYAVVYALALAAWPALVDDPAALDGSAPWLYYLATIATTAAVIALPVGGAIAYTLALPLLYWVIRATTAGGDVGPWSAARDAIYALILGVVVLVIITMLRQASEAVDQAQEAALRQYDLAARQHANEIERVKIDALVHDSVLTTLLSAAAADTREEQQLAGRMAREAVRRLDEAGATGPRSLERVALTVLVRRLRAAMTTLTTPFAVRVVNAGGVDVPVEAVDALYTAAVQAMVNSAQHADEPGRPTRREVRIRGVRAGGCVIEVSDNGAGFDPAHVPQERLGLRVSIEERMANAGGRARIDSAPGRGTTVVVAWPADALGETS</sequence>
<dbReference type="Pfam" id="PF02518">
    <property type="entry name" value="HATPase_c"/>
    <property type="match status" value="1"/>
</dbReference>
<dbReference type="SUPFAM" id="SSF55874">
    <property type="entry name" value="ATPase domain of HSP90 chaperone/DNA topoisomerase II/histidine kinase"/>
    <property type="match status" value="1"/>
</dbReference>
<keyword evidence="7" id="KW-1185">Reference proteome</keyword>
<keyword evidence="1" id="KW-0808">Transferase</keyword>
<keyword evidence="4" id="KW-0472">Membrane</keyword>
<dbReference type="EMBL" id="WJIF01000006">
    <property type="protein sequence ID" value="MRG60530.1"/>
    <property type="molecule type" value="Genomic_DNA"/>
</dbReference>
<dbReference type="Proteomes" id="UP000431080">
    <property type="component" value="Unassembled WGS sequence"/>
</dbReference>
<feature type="transmembrane region" description="Helical" evidence="4">
    <location>
        <begin position="59"/>
        <end position="77"/>
    </location>
</feature>
<name>A0A6I2FCY0_9MICO</name>
<evidence type="ECO:0000259" key="5">
    <source>
        <dbReference type="Pfam" id="PF02518"/>
    </source>
</evidence>
<evidence type="ECO:0000256" key="3">
    <source>
        <dbReference type="ARBA" id="ARBA00023012"/>
    </source>
</evidence>
<keyword evidence="3" id="KW-0902">Two-component regulatory system</keyword>
<dbReference type="GO" id="GO:0000160">
    <property type="term" value="P:phosphorelay signal transduction system"/>
    <property type="evidence" value="ECO:0007669"/>
    <property type="project" value="UniProtKB-KW"/>
</dbReference>
<accession>A0A6I2FCY0</accession>
<feature type="transmembrane region" description="Helical" evidence="4">
    <location>
        <begin position="169"/>
        <end position="186"/>
    </location>
</feature>
<feature type="transmembrane region" description="Helical" evidence="4">
    <location>
        <begin position="84"/>
        <end position="104"/>
    </location>
</feature>
<evidence type="ECO:0000256" key="1">
    <source>
        <dbReference type="ARBA" id="ARBA00022679"/>
    </source>
</evidence>
<feature type="transmembrane region" description="Helical" evidence="4">
    <location>
        <begin position="116"/>
        <end position="149"/>
    </location>
</feature>
<dbReference type="InterPro" id="IPR036890">
    <property type="entry name" value="HATPase_C_sf"/>
</dbReference>
<dbReference type="InterPro" id="IPR050482">
    <property type="entry name" value="Sensor_HK_TwoCompSys"/>
</dbReference>
<dbReference type="PANTHER" id="PTHR24421">
    <property type="entry name" value="NITRATE/NITRITE SENSOR PROTEIN NARX-RELATED"/>
    <property type="match status" value="1"/>
</dbReference>
<comment type="caution">
    <text evidence="6">The sequence shown here is derived from an EMBL/GenBank/DDBJ whole genome shotgun (WGS) entry which is preliminary data.</text>
</comment>
<reference evidence="6 7" key="1">
    <citation type="submission" date="2019-10" db="EMBL/GenBank/DDBJ databases">
        <authorList>
            <person name="Nie G."/>
            <person name="Ming H."/>
            <person name="Yi B."/>
        </authorList>
    </citation>
    <scope>NUCLEOTIDE SEQUENCE [LARGE SCALE GENOMIC DNA]</scope>
    <source>
        <strain evidence="6 7">CFH 90414</strain>
    </source>
</reference>
<dbReference type="Gene3D" id="3.30.565.10">
    <property type="entry name" value="Histidine kinase-like ATPase, C-terminal domain"/>
    <property type="match status" value="1"/>
</dbReference>
<keyword evidence="4" id="KW-0812">Transmembrane</keyword>
<proteinExistence type="predicted"/>
<keyword evidence="4" id="KW-1133">Transmembrane helix</keyword>
<dbReference type="AlphaFoldDB" id="A0A6I2FCY0"/>
<gene>
    <name evidence="6" type="ORF">GE115_11735</name>
</gene>
<feature type="domain" description="Histidine kinase/HSP90-like ATPase" evidence="5">
    <location>
        <begin position="310"/>
        <end position="404"/>
    </location>
</feature>
<keyword evidence="2" id="KW-0418">Kinase</keyword>
<organism evidence="6 7">
    <name type="scientific">Agromyces agglutinans</name>
    <dbReference type="NCBI Taxonomy" id="2662258"/>
    <lineage>
        <taxon>Bacteria</taxon>
        <taxon>Bacillati</taxon>
        <taxon>Actinomycetota</taxon>
        <taxon>Actinomycetes</taxon>
        <taxon>Micrococcales</taxon>
        <taxon>Microbacteriaceae</taxon>
        <taxon>Agromyces</taxon>
    </lineage>
</organism>
<feature type="transmembrane region" description="Helical" evidence="4">
    <location>
        <begin position="21"/>
        <end position="39"/>
    </location>
</feature>
<dbReference type="InterPro" id="IPR003594">
    <property type="entry name" value="HATPase_dom"/>
</dbReference>
<evidence type="ECO:0000256" key="2">
    <source>
        <dbReference type="ARBA" id="ARBA00022777"/>
    </source>
</evidence>
<evidence type="ECO:0000313" key="7">
    <source>
        <dbReference type="Proteomes" id="UP000431080"/>
    </source>
</evidence>
<dbReference type="GO" id="GO:0016301">
    <property type="term" value="F:kinase activity"/>
    <property type="evidence" value="ECO:0007669"/>
    <property type="project" value="UniProtKB-KW"/>
</dbReference>
<dbReference type="RefSeq" id="WP_153684979.1">
    <property type="nucleotide sequence ID" value="NZ_WJIF01000006.1"/>
</dbReference>